<sequence length="89" mass="9928">MTMTSMAVGPGSFVAPPAMLTPKMYHLQQPLNPPPSSPTSGKVSHNTHVYIIYVCTYISRSSSKLDQIWKLLLLRYVAFNCEIRSQVTV</sequence>
<dbReference type="Proteomes" id="UP001607302">
    <property type="component" value="Unassembled WGS sequence"/>
</dbReference>
<dbReference type="AlphaFoldDB" id="A0ABD2BQU2"/>
<keyword evidence="2" id="KW-1185">Reference proteome</keyword>
<evidence type="ECO:0000313" key="2">
    <source>
        <dbReference type="Proteomes" id="UP001607302"/>
    </source>
</evidence>
<evidence type="ECO:0000313" key="1">
    <source>
        <dbReference type="EMBL" id="KAL2735151.1"/>
    </source>
</evidence>
<proteinExistence type="predicted"/>
<comment type="caution">
    <text evidence="1">The sequence shown here is derived from an EMBL/GenBank/DDBJ whole genome shotgun (WGS) entry which is preliminary data.</text>
</comment>
<protein>
    <submittedName>
        <fullName evidence="1">Intracellular protein transport protein USO1</fullName>
    </submittedName>
</protein>
<organism evidence="1 2">
    <name type="scientific">Vespula squamosa</name>
    <name type="common">Southern yellow jacket</name>
    <name type="synonym">Wasp</name>
    <dbReference type="NCBI Taxonomy" id="30214"/>
    <lineage>
        <taxon>Eukaryota</taxon>
        <taxon>Metazoa</taxon>
        <taxon>Ecdysozoa</taxon>
        <taxon>Arthropoda</taxon>
        <taxon>Hexapoda</taxon>
        <taxon>Insecta</taxon>
        <taxon>Pterygota</taxon>
        <taxon>Neoptera</taxon>
        <taxon>Endopterygota</taxon>
        <taxon>Hymenoptera</taxon>
        <taxon>Apocrita</taxon>
        <taxon>Aculeata</taxon>
        <taxon>Vespoidea</taxon>
        <taxon>Vespidae</taxon>
        <taxon>Vespinae</taxon>
        <taxon>Vespula</taxon>
    </lineage>
</organism>
<dbReference type="EMBL" id="JAUDFV010000064">
    <property type="protein sequence ID" value="KAL2735151.1"/>
    <property type="molecule type" value="Genomic_DNA"/>
</dbReference>
<accession>A0ABD2BQU2</accession>
<name>A0ABD2BQU2_VESSQ</name>
<gene>
    <name evidence="1" type="ORF">V1478_002791</name>
</gene>
<reference evidence="1 2" key="1">
    <citation type="journal article" date="2024" name="Ann. Entomol. Soc. Am.">
        <title>Genomic analyses of the southern and eastern yellowjacket wasps (Hymenoptera: Vespidae) reveal evolutionary signatures of social life.</title>
        <authorList>
            <person name="Catto M.A."/>
            <person name="Caine P.B."/>
            <person name="Orr S.E."/>
            <person name="Hunt B.G."/>
            <person name="Goodisman M.A.D."/>
        </authorList>
    </citation>
    <scope>NUCLEOTIDE SEQUENCE [LARGE SCALE GENOMIC DNA]</scope>
    <source>
        <strain evidence="1">233</strain>
        <tissue evidence="1">Head and thorax</tissue>
    </source>
</reference>